<comment type="caution">
    <text evidence="1">The sequence shown here is derived from an EMBL/GenBank/DDBJ whole genome shotgun (WGS) entry which is preliminary data.</text>
</comment>
<dbReference type="Gene3D" id="1.25.40.10">
    <property type="entry name" value="Tetratricopeptide repeat domain"/>
    <property type="match status" value="1"/>
</dbReference>
<dbReference type="InterPro" id="IPR011990">
    <property type="entry name" value="TPR-like_helical_dom_sf"/>
</dbReference>
<organism evidence="1 2">
    <name type="scientific">Acer saccharum</name>
    <name type="common">Sugar maple</name>
    <dbReference type="NCBI Taxonomy" id="4024"/>
    <lineage>
        <taxon>Eukaryota</taxon>
        <taxon>Viridiplantae</taxon>
        <taxon>Streptophyta</taxon>
        <taxon>Embryophyta</taxon>
        <taxon>Tracheophyta</taxon>
        <taxon>Spermatophyta</taxon>
        <taxon>Magnoliopsida</taxon>
        <taxon>eudicotyledons</taxon>
        <taxon>Gunneridae</taxon>
        <taxon>Pentapetalae</taxon>
        <taxon>rosids</taxon>
        <taxon>malvids</taxon>
        <taxon>Sapindales</taxon>
        <taxon>Sapindaceae</taxon>
        <taxon>Hippocastanoideae</taxon>
        <taxon>Acereae</taxon>
        <taxon>Acer</taxon>
    </lineage>
</organism>
<dbReference type="AlphaFoldDB" id="A0AA39SLL0"/>
<dbReference type="InterPro" id="IPR046960">
    <property type="entry name" value="PPR_At4g14850-like_plant"/>
</dbReference>
<proteinExistence type="predicted"/>
<protein>
    <submittedName>
        <fullName evidence="1">Uncharacterized protein</fullName>
    </submittedName>
</protein>
<reference evidence="1" key="1">
    <citation type="journal article" date="2022" name="Plant J.">
        <title>Strategies of tolerance reflected in two North American maple genomes.</title>
        <authorList>
            <person name="McEvoy S.L."/>
            <person name="Sezen U.U."/>
            <person name="Trouern-Trend A."/>
            <person name="McMahon S.M."/>
            <person name="Schaberg P.G."/>
            <person name="Yang J."/>
            <person name="Wegrzyn J.L."/>
            <person name="Swenson N.G."/>
        </authorList>
    </citation>
    <scope>NUCLEOTIDE SEQUENCE</scope>
    <source>
        <strain evidence="1">NS2018</strain>
    </source>
</reference>
<evidence type="ECO:0000313" key="1">
    <source>
        <dbReference type="EMBL" id="KAK0596407.1"/>
    </source>
</evidence>
<dbReference type="EMBL" id="JAUESC010000004">
    <property type="protein sequence ID" value="KAK0596407.1"/>
    <property type="molecule type" value="Genomic_DNA"/>
</dbReference>
<dbReference type="GO" id="GO:0009451">
    <property type="term" value="P:RNA modification"/>
    <property type="evidence" value="ECO:0007669"/>
    <property type="project" value="InterPro"/>
</dbReference>
<name>A0AA39SLL0_ACESA</name>
<dbReference type="PANTHER" id="PTHR47926">
    <property type="entry name" value="PENTATRICOPEPTIDE REPEAT-CONTAINING PROTEIN"/>
    <property type="match status" value="1"/>
</dbReference>
<dbReference type="GO" id="GO:0003723">
    <property type="term" value="F:RNA binding"/>
    <property type="evidence" value="ECO:0007669"/>
    <property type="project" value="InterPro"/>
</dbReference>
<accession>A0AA39SLL0</accession>
<evidence type="ECO:0000313" key="2">
    <source>
        <dbReference type="Proteomes" id="UP001168877"/>
    </source>
</evidence>
<sequence length="101" mass="11367">MTDFVVVDTPSTYNAILERPFLSGIRGGERMLKEAKKVVQEMPIEPNSYVLAALANACRVHGDVELGKETVESLVERSLDHGGVHVLRLNLMCFWRRQSHC</sequence>
<dbReference type="PANTHER" id="PTHR47926:SF416">
    <property type="entry name" value="(WILD MALAYSIAN BANANA) HYPOTHETICAL PROTEIN"/>
    <property type="match status" value="1"/>
</dbReference>
<dbReference type="Proteomes" id="UP001168877">
    <property type="component" value="Unassembled WGS sequence"/>
</dbReference>
<gene>
    <name evidence="1" type="ORF">LWI29_015406</name>
</gene>
<reference evidence="1" key="2">
    <citation type="submission" date="2023-06" db="EMBL/GenBank/DDBJ databases">
        <authorList>
            <person name="Swenson N.G."/>
            <person name="Wegrzyn J.L."/>
            <person name="Mcevoy S.L."/>
        </authorList>
    </citation>
    <scope>NUCLEOTIDE SEQUENCE</scope>
    <source>
        <strain evidence="1">NS2018</strain>
        <tissue evidence="1">Leaf</tissue>
    </source>
</reference>
<keyword evidence="2" id="KW-1185">Reference proteome</keyword>